<name>A0A9X2HS31_9SPHN</name>
<evidence type="ECO:0000256" key="1">
    <source>
        <dbReference type="SAM" id="Phobius"/>
    </source>
</evidence>
<feature type="transmembrane region" description="Helical" evidence="1">
    <location>
        <begin position="43"/>
        <end position="62"/>
    </location>
</feature>
<proteinExistence type="predicted"/>
<feature type="transmembrane region" description="Helical" evidence="1">
    <location>
        <begin position="20"/>
        <end position="37"/>
    </location>
</feature>
<gene>
    <name evidence="2" type="ORF">M9978_18835</name>
</gene>
<dbReference type="Proteomes" id="UP001139451">
    <property type="component" value="Unassembled WGS sequence"/>
</dbReference>
<evidence type="ECO:0000313" key="2">
    <source>
        <dbReference type="EMBL" id="MCP3732483.1"/>
    </source>
</evidence>
<keyword evidence="1" id="KW-0472">Membrane</keyword>
<dbReference type="GO" id="GO:0055085">
    <property type="term" value="P:transmembrane transport"/>
    <property type="evidence" value="ECO:0007669"/>
    <property type="project" value="InterPro"/>
</dbReference>
<dbReference type="InterPro" id="IPR007251">
    <property type="entry name" value="Iron_permease_Fet4"/>
</dbReference>
<organism evidence="2 3">
    <name type="scientific">Sphingomonas tagetis</name>
    <dbReference type="NCBI Taxonomy" id="2949092"/>
    <lineage>
        <taxon>Bacteria</taxon>
        <taxon>Pseudomonadati</taxon>
        <taxon>Pseudomonadota</taxon>
        <taxon>Alphaproteobacteria</taxon>
        <taxon>Sphingomonadales</taxon>
        <taxon>Sphingomonadaceae</taxon>
        <taxon>Sphingomonas</taxon>
    </lineage>
</organism>
<comment type="caution">
    <text evidence="2">The sequence shown here is derived from an EMBL/GenBank/DDBJ whole genome shotgun (WGS) entry which is preliminary data.</text>
</comment>
<keyword evidence="1" id="KW-0812">Transmembrane</keyword>
<evidence type="ECO:0000313" key="3">
    <source>
        <dbReference type="Proteomes" id="UP001139451"/>
    </source>
</evidence>
<accession>A0A9X2HS31</accession>
<keyword evidence="1" id="KW-1133">Transmembrane helix</keyword>
<dbReference type="EMBL" id="JAMLDX010000019">
    <property type="protein sequence ID" value="MCP3732483.1"/>
    <property type="molecule type" value="Genomic_DNA"/>
</dbReference>
<sequence>MKRLFDRFATGCARFSGRPAMLMVCIALSIVGAAAYASGDEHFLGGANISISIVTLLLLPILQATQNRDGAALQAKIDELIKVNAAARNDLIGLENRDEEEIERVRQDQEGLCPRE</sequence>
<dbReference type="AlphaFoldDB" id="A0A9X2HS31"/>
<keyword evidence="3" id="KW-1185">Reference proteome</keyword>
<protein>
    <submittedName>
        <fullName evidence="2">Low affinity iron permease family protein</fullName>
    </submittedName>
</protein>
<reference evidence="2" key="1">
    <citation type="submission" date="2022-05" db="EMBL/GenBank/DDBJ databases">
        <title>Sphingomonas sp. strain MG17 Genome sequencing and assembly.</title>
        <authorList>
            <person name="Kim I."/>
        </authorList>
    </citation>
    <scope>NUCLEOTIDE SEQUENCE</scope>
    <source>
        <strain evidence="2">MG17</strain>
    </source>
</reference>
<dbReference type="RefSeq" id="WP_254295985.1">
    <property type="nucleotide sequence ID" value="NZ_JAMLDX010000019.1"/>
</dbReference>
<dbReference type="Pfam" id="PF04120">
    <property type="entry name" value="Iron_permease"/>
    <property type="match status" value="1"/>
</dbReference>